<dbReference type="Gene3D" id="1.25.40.10">
    <property type="entry name" value="Tetratricopeptide repeat domain"/>
    <property type="match status" value="2"/>
</dbReference>
<name>A0A1H2STW1_9FLAO</name>
<dbReference type="Gene3D" id="1.10.10.10">
    <property type="entry name" value="Winged helix-like DNA-binding domain superfamily/Winged helix DNA-binding domain"/>
    <property type="match status" value="1"/>
</dbReference>
<dbReference type="GO" id="GO:0006355">
    <property type="term" value="P:regulation of DNA-templated transcription"/>
    <property type="evidence" value="ECO:0007669"/>
    <property type="project" value="InterPro"/>
</dbReference>
<dbReference type="SUPFAM" id="SSF48452">
    <property type="entry name" value="TPR-like"/>
    <property type="match status" value="2"/>
</dbReference>
<evidence type="ECO:0000256" key="1">
    <source>
        <dbReference type="SAM" id="Coils"/>
    </source>
</evidence>
<feature type="transmembrane region" description="Helical" evidence="2">
    <location>
        <begin position="367"/>
        <end position="386"/>
    </location>
</feature>
<gene>
    <name evidence="3" type="ORF">SAMN05444411_101538</name>
</gene>
<dbReference type="Proteomes" id="UP000199595">
    <property type="component" value="Unassembled WGS sequence"/>
</dbReference>
<feature type="coiled-coil region" evidence="1">
    <location>
        <begin position="391"/>
        <end position="418"/>
    </location>
</feature>
<evidence type="ECO:0000256" key="2">
    <source>
        <dbReference type="SAM" id="Phobius"/>
    </source>
</evidence>
<dbReference type="InterPro" id="IPR036388">
    <property type="entry name" value="WH-like_DNA-bd_sf"/>
</dbReference>
<organism evidence="3 4">
    <name type="scientific">Lutibacter oricola</name>
    <dbReference type="NCBI Taxonomy" id="762486"/>
    <lineage>
        <taxon>Bacteria</taxon>
        <taxon>Pseudomonadati</taxon>
        <taxon>Bacteroidota</taxon>
        <taxon>Flavobacteriia</taxon>
        <taxon>Flavobacteriales</taxon>
        <taxon>Flavobacteriaceae</taxon>
        <taxon>Lutibacter</taxon>
    </lineage>
</organism>
<keyword evidence="1" id="KW-0175">Coiled coil</keyword>
<keyword evidence="2" id="KW-0472">Membrane</keyword>
<keyword evidence="2" id="KW-1133">Transmembrane helix</keyword>
<evidence type="ECO:0000313" key="4">
    <source>
        <dbReference type="Proteomes" id="UP000199595"/>
    </source>
</evidence>
<keyword evidence="2" id="KW-0812">Transmembrane</keyword>
<evidence type="ECO:0008006" key="5">
    <source>
        <dbReference type="Google" id="ProtNLM"/>
    </source>
</evidence>
<reference evidence="3 4" key="1">
    <citation type="submission" date="2016-10" db="EMBL/GenBank/DDBJ databases">
        <authorList>
            <person name="de Groot N.N."/>
        </authorList>
    </citation>
    <scope>NUCLEOTIDE SEQUENCE [LARGE SCALE GENOMIC DNA]</scope>
    <source>
        <strain evidence="3 4">DSM 24956</strain>
    </source>
</reference>
<dbReference type="InterPro" id="IPR011990">
    <property type="entry name" value="TPR-like_helical_dom_sf"/>
</dbReference>
<accession>A0A1H2STW1</accession>
<dbReference type="GO" id="GO:0003677">
    <property type="term" value="F:DNA binding"/>
    <property type="evidence" value="ECO:0007669"/>
    <property type="project" value="InterPro"/>
</dbReference>
<evidence type="ECO:0000313" key="3">
    <source>
        <dbReference type="EMBL" id="SDW35020.1"/>
    </source>
</evidence>
<dbReference type="InterPro" id="IPR016032">
    <property type="entry name" value="Sig_transdc_resp-reg_C-effctor"/>
</dbReference>
<dbReference type="STRING" id="762486.SAMN05444411_101538"/>
<protein>
    <recommendedName>
        <fullName evidence="5">HTH luxR-type domain-containing protein</fullName>
    </recommendedName>
</protein>
<dbReference type="SUPFAM" id="SSF46894">
    <property type="entry name" value="C-terminal effector domain of the bipartite response regulators"/>
    <property type="match status" value="1"/>
</dbReference>
<dbReference type="AlphaFoldDB" id="A0A1H2STW1"/>
<dbReference type="EMBL" id="FNNJ01000001">
    <property type="protein sequence ID" value="SDW35020.1"/>
    <property type="molecule type" value="Genomic_DNA"/>
</dbReference>
<proteinExistence type="predicted"/>
<keyword evidence="4" id="KW-1185">Reference proteome</keyword>
<sequence length="551" mass="64498">MNYKTQQTLNIKQILVIFFTLFLFSNSIEAQKKENKIKSDSINYYTNKVSVAIKQSKQFPWKSYRELKSSLHFFKKIGNQKKIFQCLTNMSDIKKSSGKLGQAFDHLWEALYFVKQTNKSSNKATIHRKLSALYDTFNKGEESLYHLERALHFSKEIMFENDQNAQQLNSNYLNLAIRQRKSGNFRKAQRYLDSCVVTEKLVKNNSYILSNIELERSFLMIESGNLKKAYELLYNSKAKVKQNELGKKIRIYQYLGELKSADKQLDSSIYYFEQSLNLMDSLNLTKANTSYVLSRLSKAYIKKNKTKKAYNYLIRKNSITDSIMKHKNNAFSELIEIKNTHLESLLEKENLLNEQNLVIKESKETQLRLKIILGFVLILGIILFWVSRIRLKLKKSLIDKAETELKSKQEKEKGEEAIKLKSKELTSYALQLIDKDSAIDELLRILKEKSPSSYKSLNSKYKKGAKDLWDEFNLRFTEVNSDFYNRLKLKHPNLTVTEQKHSALIKLKFSTKEMARILNIEPHSVNISRSRIRKKLGLERSDSLEDYITNL</sequence>